<evidence type="ECO:0000256" key="1">
    <source>
        <dbReference type="SAM" id="MobiDB-lite"/>
    </source>
</evidence>
<feature type="compositionally biased region" description="Polar residues" evidence="1">
    <location>
        <begin position="218"/>
        <end position="234"/>
    </location>
</feature>
<feature type="compositionally biased region" description="Polar residues" evidence="1">
    <location>
        <begin position="447"/>
        <end position="458"/>
    </location>
</feature>
<sequence>MADYRSTGIGEESDSEDKQRKVVSSSERSADDSPHVSITHPDDIHLLIKGFNGNSSLRGNSTNRKTANSDDSSERLEVRRKMSDTYSLLERLAEISDGMEESSGRSNICQRHLIYSRPTAISSQNMFRLQALRNRLDAFKKLIKQRLPNVRLKRSSKFKNYKSVVDSEQLDNSKHSENAPNSENSTVSEQFASSVCSTDSEDTTGSDHSTTESKHPSNQDSSASEHSTTSENSTDSEHSSNQDSAISEHSTTSGHLMDPEHSSQEDLSASKHSASSKHSTDSERSSSQEDLSASKHSASSKHSTDSSNHGDSPHSKHSIRSGHSTHSEHSEIQEDPSNSQYSSSSEHSVGFGHSSSSEYLTSSEYLPSQKNPISSQHSINSTNHLGYLIHQQYLPRSKCLITFQHSISSQSFKTPEILQNSTNHHFRASAVVDEGLKNEGSKILTGSVDTMPTASESNSTEKDSVKTSSDSADKAETSSIYPLVPSSGANVNVAEEVYGNSRRLLNTTTYEGLSNSVSGKCRTVRTNSLITTDESYVEYFMCSYHSSNNERAINVRNSEHQRQPRNQLYLQDFISNELRNGNGRH</sequence>
<feature type="compositionally biased region" description="Basic and acidic residues" evidence="1">
    <location>
        <begin position="28"/>
        <end position="41"/>
    </location>
</feature>
<feature type="compositionally biased region" description="Basic and acidic residues" evidence="1">
    <location>
        <begin position="459"/>
        <end position="476"/>
    </location>
</feature>
<feature type="region of interest" description="Disordered" evidence="1">
    <location>
        <begin position="1"/>
        <end position="41"/>
    </location>
</feature>
<evidence type="ECO:0000313" key="2">
    <source>
        <dbReference type="EMBL" id="VDK76136.1"/>
    </source>
</evidence>
<feature type="compositionally biased region" description="Polar residues" evidence="1">
    <location>
        <begin position="55"/>
        <end position="70"/>
    </location>
</feature>
<keyword evidence="3" id="KW-1185">Reference proteome</keyword>
<protein>
    <submittedName>
        <fullName evidence="2">Uncharacterized protein</fullName>
    </submittedName>
</protein>
<dbReference type="EMBL" id="UYRX01000165">
    <property type="protein sequence ID" value="VDK76136.1"/>
    <property type="molecule type" value="Genomic_DNA"/>
</dbReference>
<proteinExistence type="predicted"/>
<dbReference type="AlphaFoldDB" id="A0A3P6SMK3"/>
<name>A0A3P6SMK3_LITSI</name>
<feature type="region of interest" description="Disordered" evidence="1">
    <location>
        <begin position="442"/>
        <end position="481"/>
    </location>
</feature>
<reference evidence="2 3" key="1">
    <citation type="submission" date="2018-08" db="EMBL/GenBank/DDBJ databases">
        <authorList>
            <person name="Laetsch R D."/>
            <person name="Stevens L."/>
            <person name="Kumar S."/>
            <person name="Blaxter L. M."/>
        </authorList>
    </citation>
    <scope>NUCLEOTIDE SEQUENCE [LARGE SCALE GENOMIC DNA]</scope>
</reference>
<dbReference type="Proteomes" id="UP000277928">
    <property type="component" value="Unassembled WGS sequence"/>
</dbReference>
<feature type="region of interest" description="Disordered" evidence="1">
    <location>
        <begin position="163"/>
        <end position="377"/>
    </location>
</feature>
<gene>
    <name evidence="2" type="ORF">NLS_LOCUS3183</name>
</gene>
<organism evidence="2 3">
    <name type="scientific">Litomosoides sigmodontis</name>
    <name type="common">Filarial nematode worm</name>
    <dbReference type="NCBI Taxonomy" id="42156"/>
    <lineage>
        <taxon>Eukaryota</taxon>
        <taxon>Metazoa</taxon>
        <taxon>Ecdysozoa</taxon>
        <taxon>Nematoda</taxon>
        <taxon>Chromadorea</taxon>
        <taxon>Rhabditida</taxon>
        <taxon>Spirurina</taxon>
        <taxon>Spiruromorpha</taxon>
        <taxon>Filarioidea</taxon>
        <taxon>Onchocercidae</taxon>
        <taxon>Litomosoides</taxon>
    </lineage>
</organism>
<accession>A0A3P6SMK3</accession>
<feature type="compositionally biased region" description="Basic and acidic residues" evidence="1">
    <location>
        <begin position="278"/>
        <end position="287"/>
    </location>
</feature>
<feature type="compositionally biased region" description="Polar residues" evidence="1">
    <location>
        <begin position="178"/>
        <end position="198"/>
    </location>
</feature>
<feature type="compositionally biased region" description="Polar residues" evidence="1">
    <location>
        <begin position="241"/>
        <end position="254"/>
    </location>
</feature>
<feature type="compositionally biased region" description="Low complexity" evidence="1">
    <location>
        <begin position="337"/>
        <end position="368"/>
    </location>
</feature>
<evidence type="ECO:0000313" key="3">
    <source>
        <dbReference type="Proteomes" id="UP000277928"/>
    </source>
</evidence>
<feature type="region of interest" description="Disordered" evidence="1">
    <location>
        <begin position="55"/>
        <end position="77"/>
    </location>
</feature>
<feature type="compositionally biased region" description="Low complexity" evidence="1">
    <location>
        <begin position="294"/>
        <end position="307"/>
    </location>
</feature>